<evidence type="ECO:0000256" key="1">
    <source>
        <dbReference type="ARBA" id="ARBA00022786"/>
    </source>
</evidence>
<sequence length="76" mass="8241">MGFGMDVVVTGVVDECILFGKDGTKNGKEETVCLTLLPTRALAALKITCHHFKGLIEALGVWATDLRWSRDPPLSP</sequence>
<dbReference type="Proteomes" id="UP000527355">
    <property type="component" value="Unassembled WGS sequence"/>
</dbReference>
<reference evidence="2 3" key="1">
    <citation type="journal article" date="2020" name="Nature">
        <title>Six reference-quality genomes reveal evolution of bat adaptations.</title>
        <authorList>
            <person name="Jebb D."/>
            <person name="Huang Z."/>
            <person name="Pippel M."/>
            <person name="Hughes G.M."/>
            <person name="Lavrichenko K."/>
            <person name="Devanna P."/>
            <person name="Winkler S."/>
            <person name="Jermiin L.S."/>
            <person name="Skirmuntt E.C."/>
            <person name="Katzourakis A."/>
            <person name="Burkitt-Gray L."/>
            <person name="Ray D.A."/>
            <person name="Sullivan K.A.M."/>
            <person name="Roscito J.G."/>
            <person name="Kirilenko B.M."/>
            <person name="Davalos L.M."/>
            <person name="Corthals A.P."/>
            <person name="Power M.L."/>
            <person name="Jones G."/>
            <person name="Ransome R.D."/>
            <person name="Dechmann D.K.N."/>
            <person name="Locatelli A.G."/>
            <person name="Puechmaille S.J."/>
            <person name="Fedrigo O."/>
            <person name="Jarvis E.D."/>
            <person name="Hiller M."/>
            <person name="Vernes S.C."/>
            <person name="Myers E.W."/>
            <person name="Teeling E.C."/>
        </authorList>
    </citation>
    <scope>NUCLEOTIDE SEQUENCE [LARGE SCALE GENOMIC DNA]</scope>
    <source>
        <strain evidence="2">MMyoMyo1</strain>
        <tissue evidence="2">Flight muscle</tissue>
    </source>
</reference>
<comment type="caution">
    <text evidence="2">The sequence shown here is derived from an EMBL/GenBank/DDBJ whole genome shotgun (WGS) entry which is preliminary data.</text>
</comment>
<dbReference type="PANTHER" id="PTHR16271:SF10">
    <property type="entry name" value="F-BOX ONLY PROTEIN 46"/>
    <property type="match status" value="1"/>
</dbReference>
<accession>A0A7J7YCR1</accession>
<dbReference type="EMBL" id="JABWUV010000004">
    <property type="protein sequence ID" value="KAF6359723.1"/>
    <property type="molecule type" value="Genomic_DNA"/>
</dbReference>
<keyword evidence="1" id="KW-0833">Ubl conjugation pathway</keyword>
<dbReference type="InterPro" id="IPR039594">
    <property type="entry name" value="FBXO34/46"/>
</dbReference>
<name>A0A7J7YCR1_MYOMY</name>
<protein>
    <submittedName>
        <fullName evidence="2">F-box protein 46</fullName>
    </submittedName>
</protein>
<evidence type="ECO:0000313" key="2">
    <source>
        <dbReference type="EMBL" id="KAF6359723.1"/>
    </source>
</evidence>
<keyword evidence="3" id="KW-1185">Reference proteome</keyword>
<organism evidence="2 3">
    <name type="scientific">Myotis myotis</name>
    <name type="common">Greater mouse-eared bat</name>
    <name type="synonym">Vespertilio myotis</name>
    <dbReference type="NCBI Taxonomy" id="51298"/>
    <lineage>
        <taxon>Eukaryota</taxon>
        <taxon>Metazoa</taxon>
        <taxon>Chordata</taxon>
        <taxon>Craniata</taxon>
        <taxon>Vertebrata</taxon>
        <taxon>Euteleostomi</taxon>
        <taxon>Mammalia</taxon>
        <taxon>Eutheria</taxon>
        <taxon>Laurasiatheria</taxon>
        <taxon>Chiroptera</taxon>
        <taxon>Yangochiroptera</taxon>
        <taxon>Vespertilionidae</taxon>
        <taxon>Myotis</taxon>
    </lineage>
</organism>
<proteinExistence type="predicted"/>
<dbReference type="PANTHER" id="PTHR16271">
    <property type="entry name" value="F-BOX ONLY PROTEIN 34/46 FAMILY MEMBER"/>
    <property type="match status" value="1"/>
</dbReference>
<dbReference type="AlphaFoldDB" id="A0A7J7YCR1"/>
<gene>
    <name evidence="2" type="ORF">mMyoMyo1_005050</name>
</gene>
<evidence type="ECO:0000313" key="3">
    <source>
        <dbReference type="Proteomes" id="UP000527355"/>
    </source>
</evidence>